<proteinExistence type="predicted"/>
<keyword evidence="1" id="KW-0808">Transferase</keyword>
<keyword evidence="1" id="KW-0418">Kinase</keyword>
<dbReference type="Proteomes" id="UP000827976">
    <property type="component" value="Chromosome 20"/>
</dbReference>
<keyword evidence="1" id="KW-0723">Serine/threonine-protein kinase</keyword>
<dbReference type="EMBL" id="CM037030">
    <property type="protein sequence ID" value="KAH7651787.1"/>
    <property type="molecule type" value="Genomic_DNA"/>
</dbReference>
<dbReference type="EC" id="2.7.11.1" evidence="1"/>
<accession>A0ACB7TVA1</accession>
<keyword evidence="2" id="KW-1185">Reference proteome</keyword>
<comment type="caution">
    <text evidence="1">The sequence shown here is derived from an EMBL/GenBank/DDBJ whole genome shotgun (WGS) entry which is preliminary data.</text>
</comment>
<name>A0ACB7TVA1_DIOAL</name>
<gene>
    <name evidence="1" type="ORF">IHE45_20G080300</name>
</gene>
<reference evidence="2" key="1">
    <citation type="journal article" date="2022" name="Nat. Commun.">
        <title>Chromosome evolution and the genetic basis of agronomically important traits in greater yam.</title>
        <authorList>
            <person name="Bredeson J.V."/>
            <person name="Lyons J.B."/>
            <person name="Oniyinde I.O."/>
            <person name="Okereke N.R."/>
            <person name="Kolade O."/>
            <person name="Nnabue I."/>
            <person name="Nwadili C.O."/>
            <person name="Hribova E."/>
            <person name="Parker M."/>
            <person name="Nwogha J."/>
            <person name="Shu S."/>
            <person name="Carlson J."/>
            <person name="Kariba R."/>
            <person name="Muthemba S."/>
            <person name="Knop K."/>
            <person name="Barton G.J."/>
            <person name="Sherwood A.V."/>
            <person name="Lopez-Montes A."/>
            <person name="Asiedu R."/>
            <person name="Jamnadass R."/>
            <person name="Muchugi A."/>
            <person name="Goodstein D."/>
            <person name="Egesi C.N."/>
            <person name="Featherston J."/>
            <person name="Asfaw A."/>
            <person name="Simpson G.G."/>
            <person name="Dolezel J."/>
            <person name="Hendre P.S."/>
            <person name="Van Deynze A."/>
            <person name="Kumar P.L."/>
            <person name="Obidiegwu J.E."/>
            <person name="Bhattacharjee R."/>
            <person name="Rokhsar D.S."/>
        </authorList>
    </citation>
    <scope>NUCLEOTIDE SEQUENCE [LARGE SCALE GENOMIC DNA]</scope>
    <source>
        <strain evidence="2">cv. TDa95/00328</strain>
    </source>
</reference>
<evidence type="ECO:0000313" key="2">
    <source>
        <dbReference type="Proteomes" id="UP000827976"/>
    </source>
</evidence>
<evidence type="ECO:0000313" key="1">
    <source>
        <dbReference type="EMBL" id="KAH7651787.1"/>
    </source>
</evidence>
<sequence length="711" mass="79089">MASKLKSPNLCCFLLIGLLLCVNSSDGVVSWLVLVLGEMGREWNVFGYRLCKVMCAFLLMYFHTNGCLSLNFEGLALLEFRARVDIDPHGALEDWDARDSDPCNWNGVYCVNGMVEMLNLKELSLGGTLAPELGRLCHLRSIVLYKNNFFGAIPKEIGSLNMLELLDLRNNNLSGAVPTEIIEMLSLKHLLLCGNKLPSHSPSSIEELDMLSDRRDDRNVIFDKAIQIAFIKRKLYNWFKFKSCSSSARWEGNSENLLGLTSSVQNRNALNSLRRRLFEETRNLAAVAPVSSYIPPAAAIPSVGSGSFPAIPNSKSGSQKKQPPAPTAPEDPPANSAKPGSEPIDQTNSVHHDSLSRRLAGRPYIFILPAVALLFILSAVLILMCCKKEAPAIGPWRTGLSGQLKKAFITGVPKLNREELVAACEDFSNIISSSAYYTVFKGTLSSGVEIAVVSTAIKSAQDWSKHSETSFRKKIDMLSRINHKNFINLLGYCEENEPFTRMMVFEYAPNGTLFEHLHVKEFEYLDWSARMRIIMGITYCLQYLHHELSPPIVHLVPKSTSIFITDDYAAKVADTSVWKDIKLKGTTTDSSSADPRQSLYGLGILLLEIISGKIPYSDEQGSLADWAMKRMTDKSSIVDPSLKSYSEDELSIICEVIRDCIDQDTVKTQRPTMLMITSKLRNIISITPEAATPRLSPLWWAELEILSVQAS</sequence>
<organism evidence="1 2">
    <name type="scientific">Dioscorea alata</name>
    <name type="common">Purple yam</name>
    <dbReference type="NCBI Taxonomy" id="55571"/>
    <lineage>
        <taxon>Eukaryota</taxon>
        <taxon>Viridiplantae</taxon>
        <taxon>Streptophyta</taxon>
        <taxon>Embryophyta</taxon>
        <taxon>Tracheophyta</taxon>
        <taxon>Spermatophyta</taxon>
        <taxon>Magnoliopsida</taxon>
        <taxon>Liliopsida</taxon>
        <taxon>Dioscoreales</taxon>
        <taxon>Dioscoreaceae</taxon>
        <taxon>Dioscorea</taxon>
    </lineage>
</organism>
<protein>
    <submittedName>
        <fullName evidence="1">Non-specific serine/threonine protein kinase protein</fullName>
        <ecNumber evidence="1">2.7.11.1</ecNumber>
    </submittedName>
</protein>